<feature type="chain" id="PRO_5040545303" description="Carboxypeptidase" evidence="7">
    <location>
        <begin position="28"/>
        <end position="622"/>
    </location>
</feature>
<organism evidence="9 10">
    <name type="scientific">Linnemannia gamsii</name>
    <dbReference type="NCBI Taxonomy" id="64522"/>
    <lineage>
        <taxon>Eukaryota</taxon>
        <taxon>Fungi</taxon>
        <taxon>Fungi incertae sedis</taxon>
        <taxon>Mucoromycota</taxon>
        <taxon>Mortierellomycotina</taxon>
        <taxon>Mortierellomycetes</taxon>
        <taxon>Mortierellales</taxon>
        <taxon>Mortierellaceae</taxon>
        <taxon>Linnemannia</taxon>
    </lineage>
</organism>
<protein>
    <recommendedName>
        <fullName evidence="7">Carboxypeptidase</fullName>
        <ecNumber evidence="7">3.4.16.-</ecNumber>
    </recommendedName>
</protein>
<keyword evidence="5 7" id="KW-0378">Hydrolase</keyword>
<dbReference type="InterPro" id="IPR001563">
    <property type="entry name" value="Peptidase_S10"/>
</dbReference>
<comment type="caution">
    <text evidence="9">The sequence shown here is derived from an EMBL/GenBank/DDBJ whole genome shotgun (WGS) entry which is preliminary data.</text>
</comment>
<evidence type="ECO:0000313" key="9">
    <source>
        <dbReference type="EMBL" id="KAG0316356.1"/>
    </source>
</evidence>
<dbReference type="PROSITE" id="PS00131">
    <property type="entry name" value="CARBOXYPEPT_SER_SER"/>
    <property type="match status" value="1"/>
</dbReference>
<dbReference type="AlphaFoldDB" id="A0A9P6URP7"/>
<keyword evidence="3 7" id="KW-0645">Protease</keyword>
<dbReference type="GO" id="GO:0006508">
    <property type="term" value="P:proteolysis"/>
    <property type="evidence" value="ECO:0007669"/>
    <property type="project" value="UniProtKB-KW"/>
</dbReference>
<comment type="similarity">
    <text evidence="1 7">Belongs to the peptidase S10 family.</text>
</comment>
<dbReference type="GO" id="GO:0004185">
    <property type="term" value="F:serine-type carboxypeptidase activity"/>
    <property type="evidence" value="ECO:0007669"/>
    <property type="project" value="UniProtKB-UniRule"/>
</dbReference>
<dbReference type="OrthoDB" id="443318at2759"/>
<name>A0A9P6URP7_9FUNG</name>
<dbReference type="InterPro" id="IPR029058">
    <property type="entry name" value="AB_hydrolase_fold"/>
</dbReference>
<proteinExistence type="inferred from homology"/>
<feature type="signal peptide" evidence="7">
    <location>
        <begin position="1"/>
        <end position="27"/>
    </location>
</feature>
<dbReference type="Pfam" id="PF00450">
    <property type="entry name" value="Peptidase_S10"/>
    <property type="match status" value="2"/>
</dbReference>
<dbReference type="Gene3D" id="3.40.50.1820">
    <property type="entry name" value="alpha/beta hydrolase"/>
    <property type="match status" value="1"/>
</dbReference>
<dbReference type="SUPFAM" id="SSF53474">
    <property type="entry name" value="alpha/beta-Hydrolases"/>
    <property type="match status" value="1"/>
</dbReference>
<feature type="region of interest" description="Disordered" evidence="8">
    <location>
        <begin position="184"/>
        <end position="221"/>
    </location>
</feature>
<evidence type="ECO:0000256" key="5">
    <source>
        <dbReference type="ARBA" id="ARBA00022801"/>
    </source>
</evidence>
<reference evidence="9" key="1">
    <citation type="journal article" date="2020" name="Fungal Divers.">
        <title>Resolving the Mortierellaceae phylogeny through synthesis of multi-gene phylogenetics and phylogenomics.</title>
        <authorList>
            <person name="Vandepol N."/>
            <person name="Liber J."/>
            <person name="Desiro A."/>
            <person name="Na H."/>
            <person name="Kennedy M."/>
            <person name="Barry K."/>
            <person name="Grigoriev I.V."/>
            <person name="Miller A.N."/>
            <person name="O'Donnell K."/>
            <person name="Stajich J.E."/>
            <person name="Bonito G."/>
        </authorList>
    </citation>
    <scope>NUCLEOTIDE SEQUENCE</scope>
    <source>
        <strain evidence="9">NVP60</strain>
    </source>
</reference>
<dbReference type="EC" id="3.4.16.-" evidence="7"/>
<keyword evidence="4 7" id="KW-0732">Signal</keyword>
<dbReference type="PANTHER" id="PTHR11802">
    <property type="entry name" value="SERINE PROTEASE FAMILY S10 SERINE CARBOXYPEPTIDASE"/>
    <property type="match status" value="1"/>
</dbReference>
<dbReference type="PRINTS" id="PR00724">
    <property type="entry name" value="CRBOXYPTASEC"/>
</dbReference>
<dbReference type="PANTHER" id="PTHR11802:SF472">
    <property type="entry name" value="SERINE CARBOXYPEPTIDASE CPVL-RELATED"/>
    <property type="match status" value="1"/>
</dbReference>
<evidence type="ECO:0000256" key="3">
    <source>
        <dbReference type="ARBA" id="ARBA00022670"/>
    </source>
</evidence>
<evidence type="ECO:0000256" key="7">
    <source>
        <dbReference type="RuleBase" id="RU361156"/>
    </source>
</evidence>
<evidence type="ECO:0000256" key="6">
    <source>
        <dbReference type="ARBA" id="ARBA00023180"/>
    </source>
</evidence>
<dbReference type="Proteomes" id="UP000823405">
    <property type="component" value="Unassembled WGS sequence"/>
</dbReference>
<evidence type="ECO:0000256" key="4">
    <source>
        <dbReference type="ARBA" id="ARBA00022729"/>
    </source>
</evidence>
<evidence type="ECO:0000256" key="8">
    <source>
        <dbReference type="SAM" id="MobiDB-lite"/>
    </source>
</evidence>
<keyword evidence="6" id="KW-0325">Glycoprotein</keyword>
<gene>
    <name evidence="9" type="ORF">BGZ97_007008</name>
</gene>
<sequence length="622" mass="70110">MRSTLRKKVAVWTILVLSTSIVLFAHADRNAGHPYQQSFLLKRGPSNAAEQDTGAKAKAIKLKREEHLVGDLPWAEGQEPILSYAGHIPIRNWHQSGYRGETGMFYWFFPAVKPQVPNPPLLFWFQGGPGSSSMIGQFFGNGPIYLTVNNTLARRETHWADEYSIVFIDQPVGTGYSYVTRLQDNGSEEEVEPEEGDPPAPASSSGTTDASDNDEEQQQQVDDQTLVDLHNELLRDQSEEQKIFAQLVDQDITSKLKHIRVTKSETRKVLYSRGYVKDERGVAADLLTFMDQFYARYPEQKNADLFLTGESYAGKYVPALAYAILESNQGHRYHYRNNDDDEGDEYEQIIFPLKGIALGNSLTDPIKQIRVHADHAYFLGLVSRAQAEHMRELQDAAIKEAHSGRFLASNQYRVDLFDYFKNVTGGINWYDIRKGNVPNDWSKMEAFLNLPEIKDALNIYGPRLAYLEQNGVSQSEIKRITEGRAKTKFFKDPLVLKTMAGDIMKSAAWMVSELLRQGIRVVAYQGMFDFRDAVAGSVNWLESLEWEGSQNFTNIDRQIWTEGGNLAGYVTQIPGLTEVVVLGAGHVAHMDQPKSVKAVIKGLVEDTILEVSTSVERVQHTM</sequence>
<accession>A0A9P6URP7</accession>
<feature type="compositionally biased region" description="Acidic residues" evidence="8">
    <location>
        <begin position="186"/>
        <end position="197"/>
    </location>
</feature>
<evidence type="ECO:0000256" key="1">
    <source>
        <dbReference type="ARBA" id="ARBA00009431"/>
    </source>
</evidence>
<dbReference type="EMBL" id="JAAAIN010000310">
    <property type="protein sequence ID" value="KAG0316356.1"/>
    <property type="molecule type" value="Genomic_DNA"/>
</dbReference>
<keyword evidence="2 7" id="KW-0121">Carboxypeptidase</keyword>
<evidence type="ECO:0000256" key="2">
    <source>
        <dbReference type="ARBA" id="ARBA00022645"/>
    </source>
</evidence>
<evidence type="ECO:0000313" key="10">
    <source>
        <dbReference type="Proteomes" id="UP000823405"/>
    </source>
</evidence>
<keyword evidence="10" id="KW-1185">Reference proteome</keyword>
<dbReference type="InterPro" id="IPR018202">
    <property type="entry name" value="Ser_caboxypep_ser_AS"/>
</dbReference>